<keyword evidence="4" id="KW-0004">4Fe-4S</keyword>
<evidence type="ECO:0000256" key="10">
    <source>
        <dbReference type="SAM" id="MobiDB-lite"/>
    </source>
</evidence>
<keyword evidence="8" id="KW-0408">Iron</keyword>
<evidence type="ECO:0000256" key="3">
    <source>
        <dbReference type="ARBA" id="ARBA00010312"/>
    </source>
</evidence>
<keyword evidence="9" id="KW-0411">Iron-sulfur</keyword>
<dbReference type="GO" id="GO:0016020">
    <property type="term" value="C:membrane"/>
    <property type="evidence" value="ECO:0007669"/>
    <property type="project" value="TreeGrafter"/>
</dbReference>
<dbReference type="PIRSF" id="PIRSF000144">
    <property type="entry name" value="CbbBc"/>
    <property type="match status" value="1"/>
</dbReference>
<name>A0A543A621_9ACTN</name>
<evidence type="ECO:0000256" key="9">
    <source>
        <dbReference type="ARBA" id="ARBA00023014"/>
    </source>
</evidence>
<dbReference type="InterPro" id="IPR050123">
    <property type="entry name" value="Prok_molybdopt-oxidoreductase"/>
</dbReference>
<feature type="compositionally biased region" description="Basic and acidic residues" evidence="10">
    <location>
        <begin position="1"/>
        <end position="30"/>
    </location>
</feature>
<dbReference type="Pfam" id="PF01568">
    <property type="entry name" value="Molydop_binding"/>
    <property type="match status" value="1"/>
</dbReference>
<keyword evidence="6" id="KW-0479">Metal-binding</keyword>
<evidence type="ECO:0000313" key="13">
    <source>
        <dbReference type="EMBL" id="TQL67999.1"/>
    </source>
</evidence>
<sequence length="828" mass="91471">MDQERHEQATHDPTHQARESVEPAPEHRSDVPSQPPVNADGGQGQGGYGKGDDKQWSQQDYHHPAAAWGAAKSVGEVLIREREPIRGTIAMLQMNQPPKGFDCPGCAWPDDEHGLKLDLCENGVKHVTWEMTHKRTLRDFFAAHTVSELESWTDFALEDQGRLTEPMSYDPESDTYVPISWAEAFALVGDTLRSLDSPDQASFYTSGRLSNEATFLYQLWAREYGTNNLPDCSNMCHEASGRALKQSLGTGKGTADLDDWGKADALFVMGVNAASNAPRMLTSLAEAHKRGAQIVHVNPMVEAASRSTIVPHDFLDMGLNRKTQTSSLDLQVRPGGDLALMRGMAKALLERSAVDATVIDEQFLAEHTSGFDDYRRLVEETPWEDLETQAGLSRHAITKAASVYWQADRSVISWCLGVTQHEHGVSTVREIVNLLLMRGNIGRDGTGPSPVRGHSNVQGNRTCGIDHRPTEEFLAPMDAATGITSPREHGLDTVQTIRAMNNGDIKVFVSLGGNFVRAAPDTRYTEAGMRKTDLTVQVSTKLNRSHLVHGRRALILPCLGRTEKDVQKGSEQGVSVEDAMSMVHISHGRKKPASPHLRSEIAILAGMARATLPESSTPWESYVEDYDRIRDVMSRALVGFEDFNRRVRQEPVGFRIAQPARERVFKTPTGAAEFSLVDLPDVVPGPGELILQTMRSHDQWNTTIYSDSDRYRGVKNLRTLVFMNEVDMRERGLEQGQLVDITATSKDGTVRSLENYRVIAYDLPAGSAAGYMPEMNVLVGWADYSIQSDQPLMKNLRVRVEAHEEADRAHENAPGRPPGSGVSSGLRS</sequence>
<dbReference type="PANTHER" id="PTHR43105:SF4">
    <property type="entry name" value="PROTEIN YDEP"/>
    <property type="match status" value="1"/>
</dbReference>
<dbReference type="RefSeq" id="WP_141780040.1">
    <property type="nucleotide sequence ID" value="NZ_VFOV01000001.1"/>
</dbReference>
<feature type="compositionally biased region" description="Basic and acidic residues" evidence="10">
    <location>
        <begin position="803"/>
        <end position="813"/>
    </location>
</feature>
<evidence type="ECO:0000313" key="14">
    <source>
        <dbReference type="Proteomes" id="UP000320209"/>
    </source>
</evidence>
<dbReference type="GO" id="GO:0051539">
    <property type="term" value="F:4 iron, 4 sulfur cluster binding"/>
    <property type="evidence" value="ECO:0007669"/>
    <property type="project" value="UniProtKB-KW"/>
</dbReference>
<dbReference type="InterPro" id="IPR010046">
    <property type="entry name" value="Mopterin_OxRdtse_a_bac"/>
</dbReference>
<evidence type="ECO:0000256" key="6">
    <source>
        <dbReference type="ARBA" id="ARBA00022723"/>
    </source>
</evidence>
<comment type="similarity">
    <text evidence="3">Belongs to the prokaryotic molybdopterin-containing oxidoreductase family.</text>
</comment>
<proteinExistence type="inferred from homology"/>
<protein>
    <submittedName>
        <fullName evidence="13">Molybdopterin-dependent oxidoreductase alpha subunit</fullName>
    </submittedName>
</protein>
<evidence type="ECO:0000259" key="11">
    <source>
        <dbReference type="Pfam" id="PF00384"/>
    </source>
</evidence>
<dbReference type="GO" id="GO:0043546">
    <property type="term" value="F:molybdopterin cofactor binding"/>
    <property type="evidence" value="ECO:0007669"/>
    <property type="project" value="InterPro"/>
</dbReference>
<dbReference type="Gene3D" id="3.40.228.10">
    <property type="entry name" value="Dimethylsulfoxide Reductase, domain 2"/>
    <property type="match status" value="1"/>
</dbReference>
<dbReference type="SUPFAM" id="SSF50692">
    <property type="entry name" value="ADC-like"/>
    <property type="match status" value="1"/>
</dbReference>
<dbReference type="OrthoDB" id="9759518at2"/>
<keyword evidence="7" id="KW-0560">Oxidoreductase</keyword>
<dbReference type="PANTHER" id="PTHR43105">
    <property type="entry name" value="RESPIRATORY NITRATE REDUCTASE"/>
    <property type="match status" value="1"/>
</dbReference>
<evidence type="ECO:0000256" key="2">
    <source>
        <dbReference type="ARBA" id="ARBA00001966"/>
    </source>
</evidence>
<dbReference type="InterPro" id="IPR006657">
    <property type="entry name" value="MoPterin_dinucl-bd_dom"/>
</dbReference>
<feature type="domain" description="Molybdopterin dinucleotide-binding" evidence="12">
    <location>
        <begin position="689"/>
        <end position="745"/>
    </location>
</feature>
<dbReference type="CDD" id="cd02767">
    <property type="entry name" value="MopB_ydeP"/>
    <property type="match status" value="1"/>
</dbReference>
<reference evidence="13 14" key="1">
    <citation type="submission" date="2019-06" db="EMBL/GenBank/DDBJ databases">
        <title>Sequencing the genomes of 1000 actinobacteria strains.</title>
        <authorList>
            <person name="Klenk H.-P."/>
        </authorList>
    </citation>
    <scope>NUCLEOTIDE SEQUENCE [LARGE SCALE GENOMIC DNA]</scope>
    <source>
        <strain evidence="13 14">DSM 25218</strain>
    </source>
</reference>
<evidence type="ECO:0000259" key="12">
    <source>
        <dbReference type="Pfam" id="PF01568"/>
    </source>
</evidence>
<evidence type="ECO:0000256" key="8">
    <source>
        <dbReference type="ARBA" id="ARBA00023004"/>
    </source>
</evidence>
<comment type="cofactor">
    <cofactor evidence="2">
        <name>[4Fe-4S] cluster</name>
        <dbReference type="ChEBI" id="CHEBI:49883"/>
    </cofactor>
</comment>
<organism evidence="13 14">
    <name type="scientific">Nocardioides albertanoniae</name>
    <dbReference type="NCBI Taxonomy" id="1175486"/>
    <lineage>
        <taxon>Bacteria</taxon>
        <taxon>Bacillati</taxon>
        <taxon>Actinomycetota</taxon>
        <taxon>Actinomycetes</taxon>
        <taxon>Propionibacteriales</taxon>
        <taxon>Nocardioidaceae</taxon>
        <taxon>Nocardioides</taxon>
    </lineage>
</organism>
<dbReference type="GO" id="GO:0008863">
    <property type="term" value="F:formate dehydrogenase (NAD+) activity"/>
    <property type="evidence" value="ECO:0007669"/>
    <property type="project" value="InterPro"/>
</dbReference>
<evidence type="ECO:0000256" key="1">
    <source>
        <dbReference type="ARBA" id="ARBA00001942"/>
    </source>
</evidence>
<feature type="region of interest" description="Disordered" evidence="10">
    <location>
        <begin position="803"/>
        <end position="828"/>
    </location>
</feature>
<feature type="region of interest" description="Disordered" evidence="10">
    <location>
        <begin position="1"/>
        <end position="57"/>
    </location>
</feature>
<dbReference type="Pfam" id="PF00384">
    <property type="entry name" value="Molybdopterin"/>
    <property type="match status" value="1"/>
</dbReference>
<dbReference type="Proteomes" id="UP000320209">
    <property type="component" value="Unassembled WGS sequence"/>
</dbReference>
<evidence type="ECO:0000256" key="4">
    <source>
        <dbReference type="ARBA" id="ARBA00022485"/>
    </source>
</evidence>
<accession>A0A543A621</accession>
<dbReference type="InterPro" id="IPR009010">
    <property type="entry name" value="Asp_de-COase-like_dom_sf"/>
</dbReference>
<dbReference type="Gene3D" id="2.40.40.20">
    <property type="match status" value="1"/>
</dbReference>
<dbReference type="CDD" id="cd02787">
    <property type="entry name" value="MopB_CT_ydeP"/>
    <property type="match status" value="1"/>
</dbReference>
<dbReference type="Gene3D" id="3.40.50.740">
    <property type="match status" value="1"/>
</dbReference>
<comment type="cofactor">
    <cofactor evidence="1">
        <name>Mo-bis(molybdopterin guanine dinucleotide)</name>
        <dbReference type="ChEBI" id="CHEBI:60539"/>
    </cofactor>
</comment>
<evidence type="ECO:0000256" key="5">
    <source>
        <dbReference type="ARBA" id="ARBA00022505"/>
    </source>
</evidence>
<feature type="domain" description="Molybdopterin oxidoreductase" evidence="11">
    <location>
        <begin position="162"/>
        <end position="536"/>
    </location>
</feature>
<dbReference type="AlphaFoldDB" id="A0A543A621"/>
<dbReference type="InterPro" id="IPR006656">
    <property type="entry name" value="Mopterin_OxRdtase"/>
</dbReference>
<dbReference type="NCBIfam" id="TIGR01701">
    <property type="entry name" value="Fdhalpha-like"/>
    <property type="match status" value="1"/>
</dbReference>
<evidence type="ECO:0000256" key="7">
    <source>
        <dbReference type="ARBA" id="ARBA00023002"/>
    </source>
</evidence>
<dbReference type="InterPro" id="IPR037951">
    <property type="entry name" value="MopB_CT_YdeP"/>
</dbReference>
<dbReference type="SUPFAM" id="SSF53706">
    <property type="entry name" value="Formate dehydrogenase/DMSO reductase, domains 1-3"/>
    <property type="match status" value="1"/>
</dbReference>
<keyword evidence="14" id="KW-1185">Reference proteome</keyword>
<comment type="caution">
    <text evidence="13">The sequence shown here is derived from an EMBL/GenBank/DDBJ whole genome shotgun (WGS) entry which is preliminary data.</text>
</comment>
<dbReference type="GO" id="GO:0030151">
    <property type="term" value="F:molybdenum ion binding"/>
    <property type="evidence" value="ECO:0007669"/>
    <property type="project" value="InterPro"/>
</dbReference>
<dbReference type="EMBL" id="VFOV01000001">
    <property type="protein sequence ID" value="TQL67999.1"/>
    <property type="molecule type" value="Genomic_DNA"/>
</dbReference>
<feature type="compositionally biased region" description="Low complexity" evidence="10">
    <location>
        <begin position="819"/>
        <end position="828"/>
    </location>
</feature>
<keyword evidence="5" id="KW-0500">Molybdenum</keyword>
<gene>
    <name evidence="13" type="ORF">FB381_1888</name>
</gene>
<dbReference type="InterPro" id="IPR041953">
    <property type="entry name" value="YdeP_MopB"/>
</dbReference>